<evidence type="ECO:0000313" key="3">
    <source>
        <dbReference type="Proteomes" id="UP000789707"/>
    </source>
</evidence>
<evidence type="ECO:0000256" key="1">
    <source>
        <dbReference type="SAM" id="Phobius"/>
    </source>
</evidence>
<organism evidence="2 3">
    <name type="scientific">Periweissella fabaria</name>
    <dbReference type="NCBI Taxonomy" id="546157"/>
    <lineage>
        <taxon>Bacteria</taxon>
        <taxon>Bacillati</taxon>
        <taxon>Bacillota</taxon>
        <taxon>Bacilli</taxon>
        <taxon>Lactobacillales</taxon>
        <taxon>Lactobacillaceae</taxon>
        <taxon>Periweissella</taxon>
    </lineage>
</organism>
<evidence type="ECO:0008006" key="4">
    <source>
        <dbReference type="Google" id="ProtNLM"/>
    </source>
</evidence>
<proteinExistence type="predicted"/>
<keyword evidence="1" id="KW-0812">Transmembrane</keyword>
<protein>
    <recommendedName>
        <fullName evidence="4">SMODS-associating 2TM beta-strand rich effector domain-containing protein</fullName>
    </recommendedName>
</protein>
<dbReference type="EMBL" id="CAKKNS010000001">
    <property type="protein sequence ID" value="CAH0415884.1"/>
    <property type="molecule type" value="Genomic_DNA"/>
</dbReference>
<sequence length="240" mass="27850">MNTVYNAILSFLISLFALIIASNTNNLIYAFLDKLSLNSFHAAGLSLCITLFTTILQGILRFLKKYVIKFIDKFFGRISIECTFYLENENDSECIYFTPVKGTYVERQINVDISIKPSGTFIMWLSKKMKIGMTVFFNPNIVDIILENDDDWMDRNTQVVKFNKNKDLIFEVLRDYRINESSKKSFMQSESFKIKPKRIKHATANIQVQLTDRFGGYICKIFSNLNVLSAVDIVCEREER</sequence>
<evidence type="ECO:0000313" key="2">
    <source>
        <dbReference type="EMBL" id="CAH0415884.1"/>
    </source>
</evidence>
<reference evidence="2 3" key="1">
    <citation type="submission" date="2021-11" db="EMBL/GenBank/DDBJ databases">
        <authorList>
            <person name="Depoorter E."/>
        </authorList>
    </citation>
    <scope>NUCLEOTIDE SEQUENCE [LARGE SCALE GENOMIC DNA]</scope>
    <source>
        <strain evidence="2 3">LMG 24289</strain>
    </source>
</reference>
<comment type="caution">
    <text evidence="2">The sequence shown here is derived from an EMBL/GenBank/DDBJ whole genome shotgun (WGS) entry which is preliminary data.</text>
</comment>
<gene>
    <name evidence="2" type="ORF">WFA24289_00182</name>
</gene>
<name>A0ABM8Z3X8_9LACO</name>
<keyword evidence="1" id="KW-1133">Transmembrane helix</keyword>
<keyword evidence="3" id="KW-1185">Reference proteome</keyword>
<keyword evidence="1" id="KW-0472">Membrane</keyword>
<dbReference type="Proteomes" id="UP000789707">
    <property type="component" value="Unassembled WGS sequence"/>
</dbReference>
<dbReference type="RefSeq" id="WP_230095962.1">
    <property type="nucleotide sequence ID" value="NZ_CAKKNS010000001.1"/>
</dbReference>
<feature type="transmembrane region" description="Helical" evidence="1">
    <location>
        <begin position="40"/>
        <end position="63"/>
    </location>
</feature>
<accession>A0ABM8Z3X8</accession>